<dbReference type="Gene3D" id="1.10.150.130">
    <property type="match status" value="1"/>
</dbReference>
<keyword evidence="10" id="KW-1185">Reference proteome</keyword>
<keyword evidence="4" id="KW-0233">DNA recombination</keyword>
<dbReference type="Proteomes" id="UP000627838">
    <property type="component" value="Unassembled WGS sequence"/>
</dbReference>
<reference evidence="9 10" key="1">
    <citation type="submission" date="2020-10" db="EMBL/GenBank/DDBJ databases">
        <title>Sequencing the genomes of 1000 actinobacteria strains.</title>
        <authorList>
            <person name="Klenk H.-P."/>
        </authorList>
    </citation>
    <scope>NUCLEOTIDE SEQUENCE [LARGE SCALE GENOMIC DNA]</scope>
    <source>
        <strain evidence="9 10">DSM 46744</strain>
    </source>
</reference>
<dbReference type="Pfam" id="PF00589">
    <property type="entry name" value="Phage_integrase"/>
    <property type="match status" value="1"/>
</dbReference>
<dbReference type="PANTHER" id="PTHR30349">
    <property type="entry name" value="PHAGE INTEGRASE-RELATED"/>
    <property type="match status" value="1"/>
</dbReference>
<dbReference type="SUPFAM" id="SSF56349">
    <property type="entry name" value="DNA breaking-rejoining enzymes"/>
    <property type="match status" value="1"/>
</dbReference>
<evidence type="ECO:0000256" key="6">
    <source>
        <dbReference type="SAM" id="MobiDB-lite"/>
    </source>
</evidence>
<proteinExistence type="inferred from homology"/>
<dbReference type="Pfam" id="PF02899">
    <property type="entry name" value="Phage_int_SAM_1"/>
    <property type="match status" value="1"/>
</dbReference>
<evidence type="ECO:0000256" key="4">
    <source>
        <dbReference type="ARBA" id="ARBA00023172"/>
    </source>
</evidence>
<evidence type="ECO:0000259" key="7">
    <source>
        <dbReference type="PROSITE" id="PS51898"/>
    </source>
</evidence>
<evidence type="ECO:0000256" key="3">
    <source>
        <dbReference type="ARBA" id="ARBA00023125"/>
    </source>
</evidence>
<dbReference type="InterPro" id="IPR013762">
    <property type="entry name" value="Integrase-like_cat_sf"/>
</dbReference>
<dbReference type="CDD" id="cd00397">
    <property type="entry name" value="DNA_BRE_C"/>
    <property type="match status" value="1"/>
</dbReference>
<organism evidence="9 10">
    <name type="scientific">Actinomadura algeriensis</name>
    <dbReference type="NCBI Taxonomy" id="1679523"/>
    <lineage>
        <taxon>Bacteria</taxon>
        <taxon>Bacillati</taxon>
        <taxon>Actinomycetota</taxon>
        <taxon>Actinomycetes</taxon>
        <taxon>Streptosporangiales</taxon>
        <taxon>Thermomonosporaceae</taxon>
        <taxon>Actinomadura</taxon>
    </lineage>
</organism>
<feature type="domain" description="Tyr recombinase" evidence="7">
    <location>
        <begin position="255"/>
        <end position="435"/>
    </location>
</feature>
<dbReference type="EMBL" id="JADBDZ010000001">
    <property type="protein sequence ID" value="MBE1536382.1"/>
    <property type="molecule type" value="Genomic_DNA"/>
</dbReference>
<evidence type="ECO:0000256" key="5">
    <source>
        <dbReference type="PROSITE-ProRule" id="PRU01248"/>
    </source>
</evidence>
<dbReference type="PROSITE" id="PS51898">
    <property type="entry name" value="TYR_RECOMBINASE"/>
    <property type="match status" value="1"/>
</dbReference>
<evidence type="ECO:0000313" key="9">
    <source>
        <dbReference type="EMBL" id="MBE1536382.1"/>
    </source>
</evidence>
<accession>A0ABR9K0M7</accession>
<evidence type="ECO:0000256" key="1">
    <source>
        <dbReference type="ARBA" id="ARBA00008857"/>
    </source>
</evidence>
<evidence type="ECO:0000256" key="2">
    <source>
        <dbReference type="ARBA" id="ARBA00022908"/>
    </source>
</evidence>
<comment type="similarity">
    <text evidence="1">Belongs to the 'phage' integrase family.</text>
</comment>
<evidence type="ECO:0000259" key="8">
    <source>
        <dbReference type="PROSITE" id="PS51900"/>
    </source>
</evidence>
<evidence type="ECO:0000313" key="10">
    <source>
        <dbReference type="Proteomes" id="UP000627838"/>
    </source>
</evidence>
<comment type="caution">
    <text evidence="9">The sequence shown here is derived from an EMBL/GenBank/DDBJ whole genome shotgun (WGS) entry which is preliminary data.</text>
</comment>
<feature type="region of interest" description="Disordered" evidence="6">
    <location>
        <begin position="1"/>
        <end position="135"/>
    </location>
</feature>
<dbReference type="InterPro" id="IPR010998">
    <property type="entry name" value="Integrase_recombinase_N"/>
</dbReference>
<dbReference type="InterPro" id="IPR004107">
    <property type="entry name" value="Integrase_SAM-like_N"/>
</dbReference>
<dbReference type="RefSeq" id="WP_192762421.1">
    <property type="nucleotide sequence ID" value="NZ_JADBDZ010000001.1"/>
</dbReference>
<name>A0ABR9K0M7_9ACTN</name>
<feature type="domain" description="Core-binding (CB)" evidence="8">
    <location>
        <begin position="139"/>
        <end position="233"/>
    </location>
</feature>
<keyword evidence="3 5" id="KW-0238">DNA-binding</keyword>
<dbReference type="Gene3D" id="1.10.443.10">
    <property type="entry name" value="Intergrase catalytic core"/>
    <property type="match status" value="1"/>
</dbReference>
<dbReference type="InterPro" id="IPR011010">
    <property type="entry name" value="DNA_brk_join_enz"/>
</dbReference>
<dbReference type="InterPro" id="IPR002104">
    <property type="entry name" value="Integrase_catalytic"/>
</dbReference>
<sequence>MDSDTAPPHAPPATTVPVAGQAGGPPDGPSATPKQERPEQERVLAPTALVRPAVRPARAPAGTHAPAPTAGARAPEGPGPSGATGRPPRPAEQAAAPAPLLVSVGDIPGLTPRRRRGDGGEVPGADVDLIDRLPRTGPDASWPTIAAWLRAGKTATTRRTRLADIAAFVRWLEPTAPGAGLWQVTEDVLVAYADELGTATGAAARLNRGGRPLAPATIARRLSHLASLYRYATRRHVITRNPTEHLQRPEVSRDGATPALTRAEAAALLDGAHTIAARHPADAAAVALLAGIGLRAAELQNLTADRVGTESGHTVIRFRVKGGKNIRVPLPPEVRVLLEPLLDGRGGTEPLLTREDGRPFDRWRQTTALRRAARAAGIAPARLTPHVLRATAATLLLDAGIPVERVQQLLGHASPVTTQRYDRGATKLAGHAAYQLSGLLATTPHSE</sequence>
<protein>
    <submittedName>
        <fullName evidence="9">Site-specific recombinase XerD</fullName>
    </submittedName>
</protein>
<feature type="compositionally biased region" description="Low complexity" evidence="6">
    <location>
        <begin position="45"/>
        <end position="76"/>
    </location>
</feature>
<dbReference type="PROSITE" id="PS51900">
    <property type="entry name" value="CB"/>
    <property type="match status" value="1"/>
</dbReference>
<gene>
    <name evidence="9" type="ORF">H4W34_006215</name>
</gene>
<dbReference type="InterPro" id="IPR044068">
    <property type="entry name" value="CB"/>
</dbReference>
<keyword evidence="2" id="KW-0229">DNA integration</keyword>
<dbReference type="PANTHER" id="PTHR30349:SF41">
    <property type="entry name" value="INTEGRASE_RECOMBINASE PROTEIN MJ0367-RELATED"/>
    <property type="match status" value="1"/>
</dbReference>
<dbReference type="InterPro" id="IPR050090">
    <property type="entry name" value="Tyrosine_recombinase_XerCD"/>
</dbReference>